<keyword evidence="2" id="KW-1185">Reference proteome</keyword>
<evidence type="ECO:0000313" key="1">
    <source>
        <dbReference type="EMBL" id="EMI55442.1"/>
    </source>
</evidence>
<dbReference type="EMBL" id="ANOH01000215">
    <property type="protein sequence ID" value="EMI55442.1"/>
    <property type="molecule type" value="Genomic_DNA"/>
</dbReference>
<name>M5U1V0_9BACT</name>
<organism evidence="1 2">
    <name type="scientific">Rhodopirellula sallentina SM41</name>
    <dbReference type="NCBI Taxonomy" id="1263870"/>
    <lineage>
        <taxon>Bacteria</taxon>
        <taxon>Pseudomonadati</taxon>
        <taxon>Planctomycetota</taxon>
        <taxon>Planctomycetia</taxon>
        <taxon>Pirellulales</taxon>
        <taxon>Pirellulaceae</taxon>
        <taxon>Rhodopirellula</taxon>
    </lineage>
</organism>
<reference evidence="1 2" key="1">
    <citation type="journal article" date="2013" name="Mar. Genomics">
        <title>Expression of sulfatases in Rhodopirellula baltica and the diversity of sulfatases in the genus Rhodopirellula.</title>
        <authorList>
            <person name="Wegner C.E."/>
            <person name="Richter-Heitmann T."/>
            <person name="Klindworth A."/>
            <person name="Klockow C."/>
            <person name="Richter M."/>
            <person name="Achstetter T."/>
            <person name="Glockner F.O."/>
            <person name="Harder J."/>
        </authorList>
    </citation>
    <scope>NUCLEOTIDE SEQUENCE [LARGE SCALE GENOMIC DNA]</scope>
    <source>
        <strain evidence="1 2">SM41</strain>
    </source>
</reference>
<accession>M5U1V0</accession>
<dbReference type="PATRIC" id="fig|1263870.3.peg.3275"/>
<proteinExistence type="predicted"/>
<evidence type="ECO:0000313" key="2">
    <source>
        <dbReference type="Proteomes" id="UP000011885"/>
    </source>
</evidence>
<gene>
    <name evidence="1" type="ORF">RSSM_03085</name>
</gene>
<dbReference type="Proteomes" id="UP000011885">
    <property type="component" value="Unassembled WGS sequence"/>
</dbReference>
<comment type="caution">
    <text evidence="1">The sequence shown here is derived from an EMBL/GenBank/DDBJ whole genome shotgun (WGS) entry which is preliminary data.</text>
</comment>
<protein>
    <submittedName>
        <fullName evidence="1">Uncharacterized protein</fullName>
    </submittedName>
</protein>
<sequence>MPTRGKRRYRGFAFANQLFEFRPGAIDLLSQFAVFKFQGARDSGCHHLRWILELRVIELVAFVQ</sequence>
<dbReference type="AlphaFoldDB" id="M5U1V0"/>